<sequence length="255" mass="29489">MVETRNSKLKQKNKTVRIVGKRTSKHIETEISTQPTKRARKTIVKEVTVESESGVTKIEPTLSSIHSKLAVQASKKRAAILEKYLRVKEYDRGDIILGIRVPDVRSISKNLGFLPFTVLKDLINSKYHEERLLSVINLVDKYKISKDSEEKKILFEFYLNDMREGIDNWDLVDISASHVVGSYLIDKPELKKTWLFGRLVNSDRLWDRRIAIVSTLYFINQGQFEDTTKLSEILLNDEKDLIHKATGWMLREVGK</sequence>
<organism evidence="1 2">
    <name type="scientific">Funneliformis caledonium</name>
    <dbReference type="NCBI Taxonomy" id="1117310"/>
    <lineage>
        <taxon>Eukaryota</taxon>
        <taxon>Fungi</taxon>
        <taxon>Fungi incertae sedis</taxon>
        <taxon>Mucoromycota</taxon>
        <taxon>Glomeromycotina</taxon>
        <taxon>Glomeromycetes</taxon>
        <taxon>Glomerales</taxon>
        <taxon>Glomeraceae</taxon>
        <taxon>Funneliformis</taxon>
    </lineage>
</organism>
<dbReference type="EMBL" id="CAJVPQ010002480">
    <property type="protein sequence ID" value="CAG8598663.1"/>
    <property type="molecule type" value="Genomic_DNA"/>
</dbReference>
<reference evidence="1" key="1">
    <citation type="submission" date="2021-06" db="EMBL/GenBank/DDBJ databases">
        <authorList>
            <person name="Kallberg Y."/>
            <person name="Tangrot J."/>
            <person name="Rosling A."/>
        </authorList>
    </citation>
    <scope>NUCLEOTIDE SEQUENCE</scope>
    <source>
        <strain evidence="1">UK204</strain>
    </source>
</reference>
<proteinExistence type="predicted"/>
<dbReference type="PANTHER" id="PTHR34070">
    <property type="entry name" value="ARMADILLO-TYPE FOLD"/>
    <property type="match status" value="1"/>
</dbReference>
<dbReference type="PANTHER" id="PTHR34070:SF1">
    <property type="entry name" value="DNA ALKYLATION REPAIR PROTEIN"/>
    <property type="match status" value="1"/>
</dbReference>
<gene>
    <name evidence="1" type="ORF">FCALED_LOCUS8477</name>
</gene>
<comment type="caution">
    <text evidence="1">The sequence shown here is derived from an EMBL/GenBank/DDBJ whole genome shotgun (WGS) entry which is preliminary data.</text>
</comment>
<dbReference type="InterPro" id="IPR014825">
    <property type="entry name" value="DNA_alkylation"/>
</dbReference>
<protein>
    <submittedName>
        <fullName evidence="1">17934_t:CDS:1</fullName>
    </submittedName>
</protein>
<evidence type="ECO:0000313" key="1">
    <source>
        <dbReference type="EMBL" id="CAG8598663.1"/>
    </source>
</evidence>
<dbReference type="Gene3D" id="1.25.10.90">
    <property type="match status" value="1"/>
</dbReference>
<dbReference type="InterPro" id="IPR016024">
    <property type="entry name" value="ARM-type_fold"/>
</dbReference>
<dbReference type="AlphaFoldDB" id="A0A9N9CCL7"/>
<keyword evidence="2" id="KW-1185">Reference proteome</keyword>
<accession>A0A9N9CCL7</accession>
<dbReference type="Proteomes" id="UP000789570">
    <property type="component" value="Unassembled WGS sequence"/>
</dbReference>
<dbReference type="Pfam" id="PF08713">
    <property type="entry name" value="DNA_alkylation"/>
    <property type="match status" value="1"/>
</dbReference>
<dbReference type="CDD" id="cd06561">
    <property type="entry name" value="AlkD_like"/>
    <property type="match status" value="1"/>
</dbReference>
<name>A0A9N9CCL7_9GLOM</name>
<dbReference type="SUPFAM" id="SSF48371">
    <property type="entry name" value="ARM repeat"/>
    <property type="match status" value="1"/>
</dbReference>
<evidence type="ECO:0000313" key="2">
    <source>
        <dbReference type="Proteomes" id="UP000789570"/>
    </source>
</evidence>
<dbReference type="OrthoDB" id="10029550at2759"/>